<dbReference type="Gene3D" id="3.40.720.10">
    <property type="entry name" value="Alkaline Phosphatase, subunit A"/>
    <property type="match status" value="1"/>
</dbReference>
<organism evidence="6 7">
    <name type="scientific">Actinocorallia herbida</name>
    <dbReference type="NCBI Taxonomy" id="58109"/>
    <lineage>
        <taxon>Bacteria</taxon>
        <taxon>Bacillati</taxon>
        <taxon>Actinomycetota</taxon>
        <taxon>Actinomycetes</taxon>
        <taxon>Streptosporangiales</taxon>
        <taxon>Thermomonosporaceae</taxon>
        <taxon>Actinocorallia</taxon>
    </lineage>
</organism>
<dbReference type="InterPro" id="IPR006311">
    <property type="entry name" value="TAT_signal"/>
</dbReference>
<comment type="caution">
    <text evidence="6">The sequence shown here is derived from an EMBL/GenBank/DDBJ whole genome shotgun (WGS) entry which is preliminary data.</text>
</comment>
<dbReference type="InterPro" id="IPR024607">
    <property type="entry name" value="Sulfatase_CS"/>
</dbReference>
<dbReference type="EMBL" id="RJKE01000001">
    <property type="protein sequence ID" value="ROO84342.1"/>
    <property type="molecule type" value="Genomic_DNA"/>
</dbReference>
<dbReference type="GO" id="GO:0046872">
    <property type="term" value="F:metal ion binding"/>
    <property type="evidence" value="ECO:0007669"/>
    <property type="project" value="UniProtKB-KW"/>
</dbReference>
<dbReference type="PROSITE" id="PS00523">
    <property type="entry name" value="SULFATASE_1"/>
    <property type="match status" value="1"/>
</dbReference>
<keyword evidence="7" id="KW-1185">Reference proteome</keyword>
<dbReference type="AlphaFoldDB" id="A0A3N1CSP7"/>
<evidence type="ECO:0000313" key="6">
    <source>
        <dbReference type="EMBL" id="ROO84342.1"/>
    </source>
</evidence>
<keyword evidence="4" id="KW-0106">Calcium</keyword>
<dbReference type="CDD" id="cd16145">
    <property type="entry name" value="ARS_like"/>
    <property type="match status" value="1"/>
</dbReference>
<dbReference type="InterPro" id="IPR017850">
    <property type="entry name" value="Alkaline_phosphatase_core_sf"/>
</dbReference>
<evidence type="ECO:0000256" key="2">
    <source>
        <dbReference type="ARBA" id="ARBA00022723"/>
    </source>
</evidence>
<accession>A0A3N1CSP7</accession>
<comment type="similarity">
    <text evidence="1">Belongs to the sulfatase family.</text>
</comment>
<evidence type="ECO:0000256" key="4">
    <source>
        <dbReference type="ARBA" id="ARBA00022837"/>
    </source>
</evidence>
<dbReference type="Gene3D" id="3.30.1120.10">
    <property type="match status" value="1"/>
</dbReference>
<name>A0A3N1CSP7_9ACTN</name>
<dbReference type="Proteomes" id="UP000272400">
    <property type="component" value="Unassembled WGS sequence"/>
</dbReference>
<evidence type="ECO:0000256" key="1">
    <source>
        <dbReference type="ARBA" id="ARBA00008779"/>
    </source>
</evidence>
<protein>
    <submittedName>
        <fullName evidence="6">Arylsulfatase A-like enzyme</fullName>
    </submittedName>
</protein>
<dbReference type="PROSITE" id="PS51318">
    <property type="entry name" value="TAT"/>
    <property type="match status" value="1"/>
</dbReference>
<evidence type="ECO:0000256" key="3">
    <source>
        <dbReference type="ARBA" id="ARBA00022801"/>
    </source>
</evidence>
<dbReference type="PANTHER" id="PTHR42693">
    <property type="entry name" value="ARYLSULFATASE FAMILY MEMBER"/>
    <property type="match status" value="1"/>
</dbReference>
<dbReference type="RefSeq" id="WP_170201326.1">
    <property type="nucleotide sequence ID" value="NZ_RJKE01000001.1"/>
</dbReference>
<dbReference type="InterPro" id="IPR050738">
    <property type="entry name" value="Sulfatase"/>
</dbReference>
<gene>
    <name evidence="6" type="ORF">EDD29_1864</name>
</gene>
<evidence type="ECO:0000313" key="7">
    <source>
        <dbReference type="Proteomes" id="UP000272400"/>
    </source>
</evidence>
<proteinExistence type="inferred from homology"/>
<keyword evidence="2" id="KW-0479">Metal-binding</keyword>
<dbReference type="InterPro" id="IPR000917">
    <property type="entry name" value="Sulfatase_N"/>
</dbReference>
<sequence>MLTRRQLLRSSVVLGVGSQAVTRGTAPADALFTAGRAPDQRPNIVLVVADDLGYGELGAYGQDKIKTPVLDRLSRQGLRFTQAYSAAPVCAPSRCSLMTGLHTGHSRVRQNPQAGFPGDLRQEDTTFAEILQGVGYRTGLFGKWGFGPERPGASHPNARGFGEFYGYITHTAAHDYYPDHLWHNGQKVRLAGNTGARKGSFAPDLFRRRAADFAREGGDEPFFLMYATNLPHAPGEAPSLGRYASKPWPRADRAHAAQVTRLDTDLGTLLDSLPKARPTLVLVTSDNGPHEEQGFNPDRFDANGKFRGYKRNLYDGALRVPLIAWGPGLVRKGVTGRVTSQLDVFPTLAELAGAGLPRPLDGVSIAGTLAGRGNAAPAGHLYWYRNEKSQTRRANKTEGGSVTRLAEAVRQDEWKLIRYAPGRSRPASRRSWRVELFNMNNDPRESSNVASKHPLVVNRLHRLADASWT</sequence>
<dbReference type="GO" id="GO:0004065">
    <property type="term" value="F:arylsulfatase activity"/>
    <property type="evidence" value="ECO:0007669"/>
    <property type="project" value="TreeGrafter"/>
</dbReference>
<dbReference type="PANTHER" id="PTHR42693:SF53">
    <property type="entry name" value="ENDO-4-O-SULFATASE"/>
    <property type="match status" value="1"/>
</dbReference>
<reference evidence="6 7" key="1">
    <citation type="submission" date="2018-11" db="EMBL/GenBank/DDBJ databases">
        <title>Sequencing the genomes of 1000 actinobacteria strains.</title>
        <authorList>
            <person name="Klenk H.-P."/>
        </authorList>
    </citation>
    <scope>NUCLEOTIDE SEQUENCE [LARGE SCALE GENOMIC DNA]</scope>
    <source>
        <strain evidence="6 7">DSM 44254</strain>
    </source>
</reference>
<evidence type="ECO:0000259" key="5">
    <source>
        <dbReference type="Pfam" id="PF00884"/>
    </source>
</evidence>
<keyword evidence="3" id="KW-0378">Hydrolase</keyword>
<dbReference type="Pfam" id="PF00884">
    <property type="entry name" value="Sulfatase"/>
    <property type="match status" value="1"/>
</dbReference>
<feature type="domain" description="Sulfatase N-terminal" evidence="5">
    <location>
        <begin position="42"/>
        <end position="354"/>
    </location>
</feature>
<dbReference type="SUPFAM" id="SSF53649">
    <property type="entry name" value="Alkaline phosphatase-like"/>
    <property type="match status" value="1"/>
</dbReference>